<comment type="caution">
    <text evidence="1">The sequence shown here is derived from an EMBL/GenBank/DDBJ whole genome shotgun (WGS) entry which is preliminary data.</text>
</comment>
<accession>A0AAD6ZXV4</accession>
<protein>
    <submittedName>
        <fullName evidence="1">Uncharacterized protein</fullName>
    </submittedName>
</protein>
<keyword evidence="2" id="KW-1185">Reference proteome</keyword>
<proteinExistence type="predicted"/>
<name>A0AAD6ZXV4_9AGAR</name>
<reference evidence="1" key="1">
    <citation type="submission" date="2023-03" db="EMBL/GenBank/DDBJ databases">
        <title>Massive genome expansion in bonnet fungi (Mycena s.s.) driven by repeated elements and novel gene families across ecological guilds.</title>
        <authorList>
            <consortium name="Lawrence Berkeley National Laboratory"/>
            <person name="Harder C.B."/>
            <person name="Miyauchi S."/>
            <person name="Viragh M."/>
            <person name="Kuo A."/>
            <person name="Thoen E."/>
            <person name="Andreopoulos B."/>
            <person name="Lu D."/>
            <person name="Skrede I."/>
            <person name="Drula E."/>
            <person name="Henrissat B."/>
            <person name="Morin E."/>
            <person name="Kohler A."/>
            <person name="Barry K."/>
            <person name="LaButti K."/>
            <person name="Morin E."/>
            <person name="Salamov A."/>
            <person name="Lipzen A."/>
            <person name="Mereny Z."/>
            <person name="Hegedus B."/>
            <person name="Baldrian P."/>
            <person name="Stursova M."/>
            <person name="Weitz H."/>
            <person name="Taylor A."/>
            <person name="Grigoriev I.V."/>
            <person name="Nagy L.G."/>
            <person name="Martin F."/>
            <person name="Kauserud H."/>
        </authorList>
    </citation>
    <scope>NUCLEOTIDE SEQUENCE</scope>
    <source>
        <strain evidence="1">CBHHK002</strain>
    </source>
</reference>
<dbReference type="AlphaFoldDB" id="A0AAD6ZXV4"/>
<evidence type="ECO:0000313" key="2">
    <source>
        <dbReference type="Proteomes" id="UP001218218"/>
    </source>
</evidence>
<sequence>MAQSTAADTLDVNPDWATMLAQINPTLDLQNPQLQCQLLFSLLVFLGTSIREFLLFLFESTVPAVRHRAGIFMGNHPHNGFGPTHIYRAWHDRFPKSVPHLHSTLVKPCMDEIALQESDKVISDPRLKVRLKDCTLDHIRSVLNPGIYREDAPYTWDFLSVFTTSPNEYRKKRARKGEKGKLAVPVEADEWEEAASGPSGEKPDFAGDTGGFWRNMGFARNATFSHGFYTKHWYQPLSHDPRPLP</sequence>
<gene>
    <name evidence="1" type="ORF">DFH08DRAFT_961934</name>
</gene>
<dbReference type="Proteomes" id="UP001218218">
    <property type="component" value="Unassembled WGS sequence"/>
</dbReference>
<organism evidence="1 2">
    <name type="scientific">Mycena albidolilacea</name>
    <dbReference type="NCBI Taxonomy" id="1033008"/>
    <lineage>
        <taxon>Eukaryota</taxon>
        <taxon>Fungi</taxon>
        <taxon>Dikarya</taxon>
        <taxon>Basidiomycota</taxon>
        <taxon>Agaricomycotina</taxon>
        <taxon>Agaricomycetes</taxon>
        <taxon>Agaricomycetidae</taxon>
        <taxon>Agaricales</taxon>
        <taxon>Marasmiineae</taxon>
        <taxon>Mycenaceae</taxon>
        <taxon>Mycena</taxon>
    </lineage>
</organism>
<dbReference type="EMBL" id="JARIHO010000022">
    <property type="protein sequence ID" value="KAJ7343787.1"/>
    <property type="molecule type" value="Genomic_DNA"/>
</dbReference>
<evidence type="ECO:0000313" key="1">
    <source>
        <dbReference type="EMBL" id="KAJ7343787.1"/>
    </source>
</evidence>